<organism evidence="3">
    <name type="scientific">Phenylobacterium glaciei</name>
    <dbReference type="NCBI Taxonomy" id="2803784"/>
    <lineage>
        <taxon>Bacteria</taxon>
        <taxon>Pseudomonadati</taxon>
        <taxon>Pseudomonadota</taxon>
        <taxon>Alphaproteobacteria</taxon>
        <taxon>Caulobacterales</taxon>
        <taxon>Caulobacteraceae</taxon>
        <taxon>Phenylobacterium</taxon>
    </lineage>
</organism>
<feature type="region of interest" description="Disordered" evidence="1">
    <location>
        <begin position="73"/>
        <end position="111"/>
    </location>
</feature>
<dbReference type="PANTHER" id="PTHR43818">
    <property type="entry name" value="BCDNA.GH03377"/>
    <property type="match status" value="1"/>
</dbReference>
<dbReference type="InterPro" id="IPR050463">
    <property type="entry name" value="Gfo/Idh/MocA_oxidrdct_glycsds"/>
</dbReference>
<evidence type="ECO:0000313" key="3">
    <source>
        <dbReference type="EMBL" id="QQZ48936.1"/>
    </source>
</evidence>
<reference evidence="3" key="1">
    <citation type="submission" date="2021-01" db="EMBL/GenBank/DDBJ databases">
        <title>Genome sequence of Phenylobacterium sp. 20VBR1 isolated from a valley glaceir, Ny-Alesund, Svalbard.</title>
        <authorList>
            <person name="Thomas F.A."/>
            <person name="Krishnan K.P."/>
            <person name="Sinha R.K."/>
        </authorList>
    </citation>
    <scope>NUCLEOTIDE SEQUENCE</scope>
    <source>
        <strain evidence="3">20VBR1</strain>
    </source>
</reference>
<dbReference type="InterPro" id="IPR000683">
    <property type="entry name" value="Gfo/Idh/MocA-like_OxRdtase_N"/>
</dbReference>
<dbReference type="SUPFAM" id="SSF51735">
    <property type="entry name" value="NAD(P)-binding Rossmann-fold domains"/>
    <property type="match status" value="1"/>
</dbReference>
<gene>
    <name evidence="3" type="ORF">JKL49_16795</name>
</gene>
<dbReference type="EMBL" id="CP068570">
    <property type="protein sequence ID" value="QQZ48936.1"/>
    <property type="molecule type" value="Genomic_DNA"/>
</dbReference>
<dbReference type="InterPro" id="IPR036291">
    <property type="entry name" value="NAD(P)-bd_dom_sf"/>
</dbReference>
<protein>
    <submittedName>
        <fullName evidence="3">Gfo/Idh/MocA family oxidoreductase</fullName>
    </submittedName>
</protein>
<sequence length="151" mass="16289">MIGTPNHLHMRHLGLAMAAGYPIFAEKPIVRTVEETYALARALAEPGRPPLFIGLVMRSMPIVREVIRRVDSGALGRSSPSTPPSTCRWSTAPIWPATGGARSSGAELPAGQGVPRLRYLRADRGRQARQGGELRRAARVHLRAGGRGPDL</sequence>
<dbReference type="GO" id="GO:0000166">
    <property type="term" value="F:nucleotide binding"/>
    <property type="evidence" value="ECO:0007669"/>
    <property type="project" value="InterPro"/>
</dbReference>
<feature type="domain" description="Gfo/Idh/MocA-like oxidoreductase N-terminal" evidence="2">
    <location>
        <begin position="2"/>
        <end position="48"/>
    </location>
</feature>
<dbReference type="PANTHER" id="PTHR43818:SF5">
    <property type="entry name" value="OXIDOREDUCTASE FAMILY PROTEIN"/>
    <property type="match status" value="1"/>
</dbReference>
<evidence type="ECO:0000259" key="2">
    <source>
        <dbReference type="Pfam" id="PF01408"/>
    </source>
</evidence>
<name>A0A974P0L8_9CAUL</name>
<dbReference type="Pfam" id="PF01408">
    <property type="entry name" value="GFO_IDH_MocA"/>
    <property type="match status" value="1"/>
</dbReference>
<dbReference type="AlphaFoldDB" id="A0A974P0L8"/>
<accession>A0A974P0L8</accession>
<evidence type="ECO:0000256" key="1">
    <source>
        <dbReference type="SAM" id="MobiDB-lite"/>
    </source>
</evidence>
<dbReference type="Gene3D" id="3.40.50.720">
    <property type="entry name" value="NAD(P)-binding Rossmann-like Domain"/>
    <property type="match status" value="1"/>
</dbReference>
<proteinExistence type="predicted"/>